<dbReference type="EMBL" id="JAHSPG010000002">
    <property type="protein sequence ID" value="MBV4356285.1"/>
    <property type="molecule type" value="Genomic_DNA"/>
</dbReference>
<feature type="domain" description="AB hydrolase-1" evidence="1">
    <location>
        <begin position="54"/>
        <end position="290"/>
    </location>
</feature>
<evidence type="ECO:0000259" key="1">
    <source>
        <dbReference type="Pfam" id="PF00561"/>
    </source>
</evidence>
<dbReference type="Proteomes" id="UP000812270">
    <property type="component" value="Unassembled WGS sequence"/>
</dbReference>
<dbReference type="Pfam" id="PF00561">
    <property type="entry name" value="Abhydrolase_1"/>
    <property type="match status" value="1"/>
</dbReference>
<reference evidence="2" key="1">
    <citation type="submission" date="2021-06" db="EMBL/GenBank/DDBJ databases">
        <authorList>
            <person name="Huq M.A."/>
        </authorList>
    </citation>
    <scope>NUCLEOTIDE SEQUENCE</scope>
    <source>
        <strain evidence="2">MAH-26</strain>
    </source>
</reference>
<organism evidence="2 3">
    <name type="scientific">Pinibacter aurantiacus</name>
    <dbReference type="NCBI Taxonomy" id="2851599"/>
    <lineage>
        <taxon>Bacteria</taxon>
        <taxon>Pseudomonadati</taxon>
        <taxon>Bacteroidota</taxon>
        <taxon>Chitinophagia</taxon>
        <taxon>Chitinophagales</taxon>
        <taxon>Chitinophagaceae</taxon>
        <taxon>Pinibacter</taxon>
    </lineage>
</organism>
<comment type="caution">
    <text evidence="2">The sequence shown here is derived from an EMBL/GenBank/DDBJ whole genome shotgun (WGS) entry which is preliminary data.</text>
</comment>
<dbReference type="InterPro" id="IPR050228">
    <property type="entry name" value="Carboxylesterase_BioH"/>
</dbReference>
<dbReference type="PANTHER" id="PTHR43194:SF2">
    <property type="entry name" value="PEROXISOMAL MEMBRANE PROTEIN LPX1"/>
    <property type="match status" value="1"/>
</dbReference>
<dbReference type="PANTHER" id="PTHR43194">
    <property type="entry name" value="HYDROLASE ALPHA/BETA FOLD FAMILY"/>
    <property type="match status" value="1"/>
</dbReference>
<dbReference type="InterPro" id="IPR000073">
    <property type="entry name" value="AB_hydrolase_1"/>
</dbReference>
<protein>
    <submittedName>
        <fullName evidence="2">Alpha/beta hydrolase</fullName>
    </submittedName>
</protein>
<proteinExistence type="predicted"/>
<keyword evidence="3" id="KW-1185">Reference proteome</keyword>
<evidence type="ECO:0000313" key="3">
    <source>
        <dbReference type="Proteomes" id="UP000812270"/>
    </source>
</evidence>
<keyword evidence="2" id="KW-0378">Hydrolase</keyword>
<dbReference type="AlphaFoldDB" id="A0A9E2S9A3"/>
<evidence type="ECO:0000313" key="2">
    <source>
        <dbReference type="EMBL" id="MBV4356285.1"/>
    </source>
</evidence>
<sequence>MNNMRNSLLFLLIVLCTICNTYSQSKRNVTNIHVLTSDSVSLFVNKAGKGTPCIFVHGGPGAWSKSFEEMRGSVVEQKLTMYYFDQRGCGRSASPANNDYSPERMVEDIETIRKQTGENKVYLIAHSFGGILALKYAEEHPEHVKGLIMLNATLYVDNSLLNQIAFINKTLGSHIVAPGDSVLQAFIEAKKQLRKADLEYKILSNNKAAVDKLDSVDNSEQRNNSFAQHVFAMPIYWGDLTKETIKVKVPVLVITGTKDNNIGPEHYKLFKFPNQQVKVIEGGHILYYEKNKEFAEAVFNFVK</sequence>
<gene>
    <name evidence="2" type="ORF">KTO63_03930</name>
</gene>
<name>A0A9E2S9A3_9BACT</name>
<accession>A0A9E2S9A3</accession>
<dbReference type="GO" id="GO:0016787">
    <property type="term" value="F:hydrolase activity"/>
    <property type="evidence" value="ECO:0007669"/>
    <property type="project" value="UniProtKB-KW"/>
</dbReference>